<dbReference type="Proteomes" id="UP000600171">
    <property type="component" value="Unassembled WGS sequence"/>
</dbReference>
<keyword evidence="1" id="KW-0812">Transmembrane</keyword>
<comment type="caution">
    <text evidence="2">The sequence shown here is derived from an EMBL/GenBank/DDBJ whole genome shotgun (WGS) entry which is preliminary data.</text>
</comment>
<gene>
    <name evidence="2" type="ORF">GCM10007359_15490</name>
</gene>
<name>A0A917IU93_9MICC</name>
<dbReference type="AlphaFoldDB" id="A0A917IU93"/>
<feature type="transmembrane region" description="Helical" evidence="1">
    <location>
        <begin position="134"/>
        <end position="153"/>
    </location>
</feature>
<keyword evidence="1" id="KW-0472">Membrane</keyword>
<feature type="transmembrane region" description="Helical" evidence="1">
    <location>
        <begin position="159"/>
        <end position="178"/>
    </location>
</feature>
<sequence>MAKKQELLEKSGYGTSTGYGAYNTYGGESYEAHQQEKAHPFATSAGYAYSPEQLKPNQAIQKSQVVLAASALFFLLALALSFTANVQTAQEFGHFEPGAAVSAGICSGLVALLLYGTVGYLMGKRSNTGRMIGMVFALVGIIMGIVSAIVCLVNGGTLLLIAAVCYLLVVLLNVVWLVQTNKPALYNGLRK</sequence>
<evidence type="ECO:0000313" key="2">
    <source>
        <dbReference type="EMBL" id="GGH63816.1"/>
    </source>
</evidence>
<protein>
    <submittedName>
        <fullName evidence="2">Uncharacterized protein</fullName>
    </submittedName>
</protein>
<reference evidence="2 3" key="1">
    <citation type="journal article" date="2014" name="Int. J. Syst. Evol. Microbiol.">
        <title>Complete genome sequence of Corynebacterium casei LMG S-19264T (=DSM 44701T), isolated from a smear-ripened cheese.</title>
        <authorList>
            <consortium name="US DOE Joint Genome Institute (JGI-PGF)"/>
            <person name="Walter F."/>
            <person name="Albersmeier A."/>
            <person name="Kalinowski J."/>
            <person name="Ruckert C."/>
        </authorList>
    </citation>
    <scope>NUCLEOTIDE SEQUENCE [LARGE SCALE GENOMIC DNA]</scope>
    <source>
        <strain evidence="2 3">CCM 8669</strain>
    </source>
</reference>
<keyword evidence="1" id="KW-1133">Transmembrane helix</keyword>
<dbReference type="EMBL" id="BMDC01000002">
    <property type="protein sequence ID" value="GGH63816.1"/>
    <property type="molecule type" value="Genomic_DNA"/>
</dbReference>
<evidence type="ECO:0000313" key="3">
    <source>
        <dbReference type="Proteomes" id="UP000600171"/>
    </source>
</evidence>
<feature type="transmembrane region" description="Helical" evidence="1">
    <location>
        <begin position="65"/>
        <end position="86"/>
    </location>
</feature>
<dbReference type="RefSeq" id="WP_188359785.1">
    <property type="nucleotide sequence ID" value="NZ_BMDC01000002.1"/>
</dbReference>
<feature type="transmembrane region" description="Helical" evidence="1">
    <location>
        <begin position="98"/>
        <end position="122"/>
    </location>
</feature>
<keyword evidence="3" id="KW-1185">Reference proteome</keyword>
<accession>A0A917IU93</accession>
<proteinExistence type="predicted"/>
<organism evidence="2 3">
    <name type="scientific">Rothia aerolata</name>
    <dbReference type="NCBI Taxonomy" id="1812262"/>
    <lineage>
        <taxon>Bacteria</taxon>
        <taxon>Bacillati</taxon>
        <taxon>Actinomycetota</taxon>
        <taxon>Actinomycetes</taxon>
        <taxon>Micrococcales</taxon>
        <taxon>Micrococcaceae</taxon>
        <taxon>Rothia</taxon>
    </lineage>
</organism>
<evidence type="ECO:0000256" key="1">
    <source>
        <dbReference type="SAM" id="Phobius"/>
    </source>
</evidence>